<feature type="compositionally biased region" description="Basic and acidic residues" evidence="2">
    <location>
        <begin position="127"/>
        <end position="142"/>
    </location>
</feature>
<comment type="caution">
    <text evidence="4">The sequence shown here is derived from an EMBL/GenBank/DDBJ whole genome shotgun (WGS) entry which is preliminary data.</text>
</comment>
<dbReference type="InterPro" id="IPR036034">
    <property type="entry name" value="PDZ_sf"/>
</dbReference>
<feature type="compositionally biased region" description="Basic residues" evidence="2">
    <location>
        <begin position="1"/>
        <end position="10"/>
    </location>
</feature>
<evidence type="ECO:0000313" key="4">
    <source>
        <dbReference type="EMBL" id="GMH75405.1"/>
    </source>
</evidence>
<feature type="region of interest" description="Disordered" evidence="2">
    <location>
        <begin position="515"/>
        <end position="549"/>
    </location>
</feature>
<evidence type="ECO:0000256" key="1">
    <source>
        <dbReference type="SAM" id="Coils"/>
    </source>
</evidence>
<evidence type="ECO:0000256" key="2">
    <source>
        <dbReference type="SAM" id="MobiDB-lite"/>
    </source>
</evidence>
<sequence>MSSPNRKRAPHVAPSHVPSTGPLINNASARGPVIGSGSSNTSTPQRLSPTSSPQKSLNQRPTSNSFLGSAARSIDRAQRKVKSGAGGVPPPPMSPPPLSGIPPPPEEEGLDFPVVGSRGKQTVVLGKKKDPIKQLQTQKKEGMGGAKTLSPPRGGDKVSPKSEPMGGGLVDVSEPDLGSVPSASSSTKKVRVGGRRGSLFPERGGAQAGDIDDGAGVGVPAPSPANVTTGQLSPIDFKGSALKQNRLPPMEVKASPLPMGGESMDGEELRSVQGLSSEDEGEGEGEGFVEVGEADVTTEEEGGKTHILSLRVEDGPLGVTVLPVNGEAGENPNSSFVSGGLIVVKVKSSKSKKSGGIAGGGKQQQVLQAGDVIVSVNGSSIVGLDFDTAISELSGTHDRSLSVARQSGLGMVELKQRDFFLERVNTSMRMGASGGAVSMAMKYEESKLIGTMKRHQEEVAWAIDKVHEVVGYVEGKVERHERVGETIAQMRMDINNLQEKVGRLELLGNTTGLEAGEAGAGAADQTLSSGPESFSKSTSSKGEERENLKKLSLTSNHPTYISSYLSKKYTSSYFRSRLTSSNPSDPLLPTYPSNFTYTSSNNFSTGQAIDGWTAAMRKTANLRKGKAAYGWHDIGRSYLARHKES</sequence>
<dbReference type="AlphaFoldDB" id="A0A9W7ASW9"/>
<proteinExistence type="predicted"/>
<keyword evidence="1" id="KW-0175">Coiled coil</keyword>
<dbReference type="SMART" id="SM00228">
    <property type="entry name" value="PDZ"/>
    <property type="match status" value="1"/>
</dbReference>
<feature type="region of interest" description="Disordered" evidence="2">
    <location>
        <begin position="1"/>
        <end position="231"/>
    </location>
</feature>
<feature type="coiled-coil region" evidence="1">
    <location>
        <begin position="480"/>
        <end position="507"/>
    </location>
</feature>
<dbReference type="EMBL" id="BRXY01000189">
    <property type="protein sequence ID" value="GMH75405.1"/>
    <property type="molecule type" value="Genomic_DNA"/>
</dbReference>
<gene>
    <name evidence="4" type="ORF">TrST_g11710</name>
</gene>
<keyword evidence="5" id="KW-1185">Reference proteome</keyword>
<feature type="domain" description="PDZ" evidence="3">
    <location>
        <begin position="306"/>
        <end position="396"/>
    </location>
</feature>
<dbReference type="Gene3D" id="2.30.42.10">
    <property type="match status" value="1"/>
</dbReference>
<feature type="compositionally biased region" description="Pro residues" evidence="2">
    <location>
        <begin position="88"/>
        <end position="104"/>
    </location>
</feature>
<evidence type="ECO:0000259" key="3">
    <source>
        <dbReference type="PROSITE" id="PS50106"/>
    </source>
</evidence>
<name>A0A9W7ASW9_9STRA</name>
<dbReference type="InterPro" id="IPR001478">
    <property type="entry name" value="PDZ"/>
</dbReference>
<dbReference type="PROSITE" id="PS50106">
    <property type="entry name" value="PDZ"/>
    <property type="match status" value="1"/>
</dbReference>
<dbReference type="OrthoDB" id="10645836at2759"/>
<organism evidence="4 5">
    <name type="scientific">Triparma strigata</name>
    <dbReference type="NCBI Taxonomy" id="1606541"/>
    <lineage>
        <taxon>Eukaryota</taxon>
        <taxon>Sar</taxon>
        <taxon>Stramenopiles</taxon>
        <taxon>Ochrophyta</taxon>
        <taxon>Bolidophyceae</taxon>
        <taxon>Parmales</taxon>
        <taxon>Triparmaceae</taxon>
        <taxon>Triparma</taxon>
    </lineage>
</organism>
<dbReference type="Proteomes" id="UP001165085">
    <property type="component" value="Unassembled WGS sequence"/>
</dbReference>
<protein>
    <recommendedName>
        <fullName evidence="3">PDZ domain-containing protein</fullName>
    </recommendedName>
</protein>
<feature type="compositionally biased region" description="Polar residues" evidence="2">
    <location>
        <begin position="36"/>
        <end position="67"/>
    </location>
</feature>
<feature type="compositionally biased region" description="Polar residues" evidence="2">
    <location>
        <begin position="525"/>
        <end position="540"/>
    </location>
</feature>
<accession>A0A9W7ASW9</accession>
<dbReference type="SUPFAM" id="SSF50156">
    <property type="entry name" value="PDZ domain-like"/>
    <property type="match status" value="1"/>
</dbReference>
<evidence type="ECO:0000313" key="5">
    <source>
        <dbReference type="Proteomes" id="UP001165085"/>
    </source>
</evidence>
<reference evidence="5" key="1">
    <citation type="journal article" date="2023" name="Commun. Biol.">
        <title>Genome analysis of Parmales, the sister group of diatoms, reveals the evolutionary specialization of diatoms from phago-mixotrophs to photoautotrophs.</title>
        <authorList>
            <person name="Ban H."/>
            <person name="Sato S."/>
            <person name="Yoshikawa S."/>
            <person name="Yamada K."/>
            <person name="Nakamura Y."/>
            <person name="Ichinomiya M."/>
            <person name="Sato N."/>
            <person name="Blanc-Mathieu R."/>
            <person name="Endo H."/>
            <person name="Kuwata A."/>
            <person name="Ogata H."/>
        </authorList>
    </citation>
    <scope>NUCLEOTIDE SEQUENCE [LARGE SCALE GENOMIC DNA]</scope>
    <source>
        <strain evidence="5">NIES 3701</strain>
    </source>
</reference>